<dbReference type="RefSeq" id="WP_199389197.1">
    <property type="nucleotide sequence ID" value="NZ_JAEMHL010000004.1"/>
</dbReference>
<gene>
    <name evidence="1" type="primary">tssK</name>
    <name evidence="1" type="ORF">JFN91_10740</name>
</gene>
<dbReference type="Pfam" id="PF05936">
    <property type="entry name" value="T6SS_VasE"/>
    <property type="match status" value="1"/>
</dbReference>
<dbReference type="NCBIfam" id="TIGR03353">
    <property type="entry name" value="VI_chp_4"/>
    <property type="match status" value="1"/>
</dbReference>
<dbReference type="PANTHER" id="PTHR35566">
    <property type="entry name" value="BLR3599 PROTEIN"/>
    <property type="match status" value="1"/>
</dbReference>
<evidence type="ECO:0000313" key="2">
    <source>
        <dbReference type="Proteomes" id="UP000614714"/>
    </source>
</evidence>
<sequence length="470" mass="51524">MNTALRPIFWHQGMFLQPQHFQLAERGVHSLLTPYHSHLVPHFWGVCHVAVATCSRGVPSVEVTSGAFLFPDGAYVELPGNAVVESRLVQEGVVGKGALTVYLGLKKWQARGENVSVLPQGDEAGRGNTRYVTGVEGSSCPDLQAGGAAAEVRQLDYVLKLFWDSELDRAGDYLLLPLTRLELRSEELVIAPDFVPPSLTIAAVPLLNDLVLGIRDLVAVRSRRMESCKKQRGIKAAEFGSQDLVYLLALRTVSRYLAQLDHLILARVHPWQLYGVLAQLVAELSCFSESIVCSAESAVRSADAVAGVAVSLPDYDHLDLGGCFARAHDLILKLLDQVCTGPEYALRLCFDGSYYCADLTAAHLQGRSRFYLAITTEADPATVLPSLTSLAKLATRERLPLLIAQALPGIALEHVPNPPQELPRRASTLYFSIDSRSDRWELVQKSHNIALCWDQAPDDLEAELMIVTRG</sequence>
<dbReference type="Proteomes" id="UP000614714">
    <property type="component" value="Unassembled WGS sequence"/>
</dbReference>
<organism evidence="1 2">
    <name type="scientific">Geomonas anaerohicana</name>
    <dbReference type="NCBI Taxonomy" id="2798583"/>
    <lineage>
        <taxon>Bacteria</taxon>
        <taxon>Pseudomonadati</taxon>
        <taxon>Thermodesulfobacteriota</taxon>
        <taxon>Desulfuromonadia</taxon>
        <taxon>Geobacterales</taxon>
        <taxon>Geobacteraceae</taxon>
        <taxon>Geomonas</taxon>
    </lineage>
</organism>
<dbReference type="InterPro" id="IPR010263">
    <property type="entry name" value="T6SS_TssK"/>
</dbReference>
<comment type="caution">
    <text evidence="1">The sequence shown here is derived from an EMBL/GenBank/DDBJ whole genome shotgun (WGS) entry which is preliminary data.</text>
</comment>
<name>A0ABS0YEG3_9BACT</name>
<reference evidence="1 2" key="1">
    <citation type="submission" date="2020-12" db="EMBL/GenBank/DDBJ databases">
        <title>Geomonas sp. Red421, isolated from paddy soil.</title>
        <authorList>
            <person name="Xu Z."/>
            <person name="Zhang Z."/>
            <person name="Masuda Y."/>
            <person name="Itoh H."/>
            <person name="Senoo K."/>
        </authorList>
    </citation>
    <scope>NUCLEOTIDE SEQUENCE [LARGE SCALE GENOMIC DNA]</scope>
    <source>
        <strain evidence="1 2">Red421</strain>
    </source>
</reference>
<dbReference type="PANTHER" id="PTHR35566:SF1">
    <property type="entry name" value="TYPE VI SECRETION SYSTEM BASEPLATE COMPONENT TSSK1"/>
    <property type="match status" value="1"/>
</dbReference>
<dbReference type="EMBL" id="JAEMHL010000004">
    <property type="protein sequence ID" value="MBJ6750693.1"/>
    <property type="molecule type" value="Genomic_DNA"/>
</dbReference>
<protein>
    <submittedName>
        <fullName evidence="1">Type VI secretion system baseplate subunit TssK</fullName>
    </submittedName>
</protein>
<accession>A0ABS0YEG3</accession>
<proteinExistence type="predicted"/>
<evidence type="ECO:0000313" key="1">
    <source>
        <dbReference type="EMBL" id="MBJ6750693.1"/>
    </source>
</evidence>
<keyword evidence="2" id="KW-1185">Reference proteome</keyword>